<reference evidence="2" key="1">
    <citation type="journal article" date="2022" name="Mol. Ecol. Resour.">
        <title>The genomes of chicory, endive, great burdock and yacon provide insights into Asteraceae palaeo-polyploidization history and plant inulin production.</title>
        <authorList>
            <person name="Fan W."/>
            <person name="Wang S."/>
            <person name="Wang H."/>
            <person name="Wang A."/>
            <person name="Jiang F."/>
            <person name="Liu H."/>
            <person name="Zhao H."/>
            <person name="Xu D."/>
            <person name="Zhang Y."/>
        </authorList>
    </citation>
    <scope>NUCLEOTIDE SEQUENCE [LARGE SCALE GENOMIC DNA]</scope>
    <source>
        <strain evidence="2">cv. Yunnan</strain>
    </source>
</reference>
<gene>
    <name evidence="1" type="ORF">L1987_51168</name>
</gene>
<dbReference type="Proteomes" id="UP001056120">
    <property type="component" value="Linkage Group LG17"/>
</dbReference>
<sequence length="132" mass="14584">MRLCFIHGANRVWLSSFLQTAGLPFIIIVLIVLYFHRRAAGKNRNNKTTNFIYMRPRLFPAVAFIGIITGLNNYLYAYGVSLLPVSTSSLITASQLAFTGFFAYFLVKLKFTVYSVNAVTVGAGGAGVAYEQ</sequence>
<keyword evidence="2" id="KW-1185">Reference proteome</keyword>
<accession>A0ACB9EP92</accession>
<organism evidence="1 2">
    <name type="scientific">Smallanthus sonchifolius</name>
    <dbReference type="NCBI Taxonomy" id="185202"/>
    <lineage>
        <taxon>Eukaryota</taxon>
        <taxon>Viridiplantae</taxon>
        <taxon>Streptophyta</taxon>
        <taxon>Embryophyta</taxon>
        <taxon>Tracheophyta</taxon>
        <taxon>Spermatophyta</taxon>
        <taxon>Magnoliopsida</taxon>
        <taxon>eudicotyledons</taxon>
        <taxon>Gunneridae</taxon>
        <taxon>Pentapetalae</taxon>
        <taxon>asterids</taxon>
        <taxon>campanulids</taxon>
        <taxon>Asterales</taxon>
        <taxon>Asteraceae</taxon>
        <taxon>Asteroideae</taxon>
        <taxon>Heliantheae alliance</taxon>
        <taxon>Millerieae</taxon>
        <taxon>Smallanthus</taxon>
    </lineage>
</organism>
<protein>
    <submittedName>
        <fullName evidence="1">Uncharacterized protein</fullName>
    </submittedName>
</protein>
<evidence type="ECO:0000313" key="1">
    <source>
        <dbReference type="EMBL" id="KAI3760769.1"/>
    </source>
</evidence>
<reference evidence="1 2" key="2">
    <citation type="journal article" date="2022" name="Mol. Ecol. Resour.">
        <title>The genomes of chicory, endive, great burdock and yacon provide insights into Asteraceae paleo-polyploidization history and plant inulin production.</title>
        <authorList>
            <person name="Fan W."/>
            <person name="Wang S."/>
            <person name="Wang H."/>
            <person name="Wang A."/>
            <person name="Jiang F."/>
            <person name="Liu H."/>
            <person name="Zhao H."/>
            <person name="Xu D."/>
            <person name="Zhang Y."/>
        </authorList>
    </citation>
    <scope>NUCLEOTIDE SEQUENCE [LARGE SCALE GENOMIC DNA]</scope>
    <source>
        <strain evidence="2">cv. Yunnan</strain>
        <tissue evidence="1">Leaves</tissue>
    </source>
</reference>
<proteinExistence type="predicted"/>
<comment type="caution">
    <text evidence="1">The sequence shown here is derived from an EMBL/GenBank/DDBJ whole genome shotgun (WGS) entry which is preliminary data.</text>
</comment>
<name>A0ACB9EP92_9ASTR</name>
<dbReference type="EMBL" id="CM042034">
    <property type="protein sequence ID" value="KAI3760769.1"/>
    <property type="molecule type" value="Genomic_DNA"/>
</dbReference>
<evidence type="ECO:0000313" key="2">
    <source>
        <dbReference type="Proteomes" id="UP001056120"/>
    </source>
</evidence>